<accession>A0A423PTD0</accession>
<sequence>MWYALTADAVLLIHLAFILLVACGGVLALAWPRLAFVHVPAACWAAYVSFSGRLCPLTPLEQALRRAAGQAGYSGGFIDHYLMALIYPAGLTRSAQMFIGATVIGVNVVLYAWLVYRARRSCDGKR</sequence>
<protein>
    <recommendedName>
        <fullName evidence="4">DUF2784 domain-containing protein</fullName>
    </recommendedName>
</protein>
<comment type="caution">
    <text evidence="2">The sequence shown here is derived from an EMBL/GenBank/DDBJ whole genome shotgun (WGS) entry which is preliminary data.</text>
</comment>
<feature type="transmembrane region" description="Helical" evidence="1">
    <location>
        <begin position="12"/>
        <end position="31"/>
    </location>
</feature>
<proteinExistence type="predicted"/>
<keyword evidence="1" id="KW-1133">Transmembrane helix</keyword>
<dbReference type="Pfam" id="PF10861">
    <property type="entry name" value="DUF2784"/>
    <property type="match status" value="1"/>
</dbReference>
<gene>
    <name evidence="2" type="ORF">SAOR_04880</name>
</gene>
<evidence type="ECO:0008006" key="4">
    <source>
        <dbReference type="Google" id="ProtNLM"/>
    </source>
</evidence>
<dbReference type="Proteomes" id="UP000283993">
    <property type="component" value="Unassembled WGS sequence"/>
</dbReference>
<evidence type="ECO:0000313" key="3">
    <source>
        <dbReference type="Proteomes" id="UP000283993"/>
    </source>
</evidence>
<organism evidence="2 3">
    <name type="scientific">Salinisphaera orenii MK-B5</name>
    <dbReference type="NCBI Taxonomy" id="856730"/>
    <lineage>
        <taxon>Bacteria</taxon>
        <taxon>Pseudomonadati</taxon>
        <taxon>Pseudomonadota</taxon>
        <taxon>Gammaproteobacteria</taxon>
        <taxon>Salinisphaerales</taxon>
        <taxon>Salinisphaeraceae</taxon>
        <taxon>Salinisphaera</taxon>
    </lineage>
</organism>
<keyword evidence="1" id="KW-0472">Membrane</keyword>
<reference evidence="2 3" key="1">
    <citation type="submission" date="2013-10" db="EMBL/GenBank/DDBJ databases">
        <title>Salinisphaera orenii MK-B5 Genome Sequencing.</title>
        <authorList>
            <person name="Lai Q."/>
            <person name="Li C."/>
            <person name="Shao Z."/>
        </authorList>
    </citation>
    <scope>NUCLEOTIDE SEQUENCE [LARGE SCALE GENOMIC DNA]</scope>
    <source>
        <strain evidence="2 3">MK-B5</strain>
    </source>
</reference>
<name>A0A423PTD0_9GAMM</name>
<keyword evidence="1" id="KW-0812">Transmembrane</keyword>
<evidence type="ECO:0000256" key="1">
    <source>
        <dbReference type="SAM" id="Phobius"/>
    </source>
</evidence>
<dbReference type="AlphaFoldDB" id="A0A423PTD0"/>
<feature type="transmembrane region" description="Helical" evidence="1">
    <location>
        <begin position="95"/>
        <end position="116"/>
    </location>
</feature>
<dbReference type="RefSeq" id="WP_123591172.1">
    <property type="nucleotide sequence ID" value="NZ_AYKH01000007.1"/>
</dbReference>
<dbReference type="InterPro" id="IPR021218">
    <property type="entry name" value="DUF2784"/>
</dbReference>
<keyword evidence="3" id="KW-1185">Reference proteome</keyword>
<dbReference type="EMBL" id="AYKH01000007">
    <property type="protein sequence ID" value="ROO28844.1"/>
    <property type="molecule type" value="Genomic_DNA"/>
</dbReference>
<evidence type="ECO:0000313" key="2">
    <source>
        <dbReference type="EMBL" id="ROO28844.1"/>
    </source>
</evidence>